<dbReference type="Gene3D" id="1.20.1260.10">
    <property type="match status" value="1"/>
</dbReference>
<comment type="caution">
    <text evidence="3">The sequence shown here is derived from an EMBL/GenBank/DDBJ whole genome shotgun (WGS) entry which is preliminary data.</text>
</comment>
<dbReference type="InterPro" id="IPR005183">
    <property type="entry name" value="DUF305_CopM-like"/>
</dbReference>
<name>A0ABT6JEK3_9GAMM</name>
<feature type="transmembrane region" description="Helical" evidence="1">
    <location>
        <begin position="5"/>
        <end position="25"/>
    </location>
</feature>
<evidence type="ECO:0000313" key="4">
    <source>
        <dbReference type="Proteomes" id="UP001156940"/>
    </source>
</evidence>
<feature type="transmembrane region" description="Helical" evidence="1">
    <location>
        <begin position="40"/>
        <end position="60"/>
    </location>
</feature>
<dbReference type="InterPro" id="IPR012347">
    <property type="entry name" value="Ferritin-like"/>
</dbReference>
<keyword evidence="1" id="KW-0472">Membrane</keyword>
<dbReference type="EMBL" id="JARXRM010000046">
    <property type="protein sequence ID" value="MDH5825037.1"/>
    <property type="molecule type" value="Genomic_DNA"/>
</dbReference>
<keyword evidence="4" id="KW-1185">Reference proteome</keyword>
<reference evidence="3 4" key="1">
    <citation type="submission" date="2023-04" db="EMBL/GenBank/DDBJ databases">
        <title>Luteimonas endophyticus RD2P54.</title>
        <authorList>
            <person name="Sun J.-Q."/>
        </authorList>
    </citation>
    <scope>NUCLEOTIDE SEQUENCE [LARGE SCALE GENOMIC DNA]</scope>
    <source>
        <strain evidence="3 4">RD2P54</strain>
    </source>
</reference>
<keyword evidence="1" id="KW-1133">Transmembrane helix</keyword>
<proteinExistence type="predicted"/>
<gene>
    <name evidence="3" type="ORF">QFW77_18890</name>
</gene>
<protein>
    <submittedName>
        <fullName evidence="3">DUF305 domain-containing protein</fullName>
    </submittedName>
</protein>
<dbReference type="Pfam" id="PF03713">
    <property type="entry name" value="DUF305"/>
    <property type="match status" value="1"/>
</dbReference>
<sequence>MKMSYWRFAAMIGTSTAVMFGLMYLNTYAMDHVLWSQTRAWMALLMGATMAIVMLAFMLGMYENKKVNIAIFAGSAVLFALCLWLVRSQATVDDAAYMRAMVPHHSIAILTSSRAQISDPRVRKLADEIIDAQRREIAEMKYLIARTDSAAGEVDALDEPEVAPRMVTAREAIATPQIARVDLAGLDEAEIARALGTAPRCGFSYSREAGPVVAMTEPGSGAGRAVVKIHGRLVELAAAPTADGGARLTADGIEVVIGPGGVRAGAWTEADAVLRLDAGLSVGYSGFLRCAAPPPAGGPSR</sequence>
<dbReference type="RefSeq" id="WP_280576431.1">
    <property type="nucleotide sequence ID" value="NZ_JARXRM010000046.1"/>
</dbReference>
<evidence type="ECO:0000256" key="1">
    <source>
        <dbReference type="SAM" id="Phobius"/>
    </source>
</evidence>
<evidence type="ECO:0000313" key="3">
    <source>
        <dbReference type="EMBL" id="MDH5825037.1"/>
    </source>
</evidence>
<organism evidence="3 4">
    <name type="scientific">Luteimonas endophytica</name>
    <dbReference type="NCBI Taxonomy" id="3042023"/>
    <lineage>
        <taxon>Bacteria</taxon>
        <taxon>Pseudomonadati</taxon>
        <taxon>Pseudomonadota</taxon>
        <taxon>Gammaproteobacteria</taxon>
        <taxon>Lysobacterales</taxon>
        <taxon>Lysobacteraceae</taxon>
        <taxon>Luteimonas</taxon>
    </lineage>
</organism>
<feature type="domain" description="DUF305" evidence="2">
    <location>
        <begin position="94"/>
        <end position="161"/>
    </location>
</feature>
<accession>A0ABT6JEK3</accession>
<evidence type="ECO:0000259" key="2">
    <source>
        <dbReference type="Pfam" id="PF03713"/>
    </source>
</evidence>
<keyword evidence="1" id="KW-0812">Transmembrane</keyword>
<feature type="transmembrane region" description="Helical" evidence="1">
    <location>
        <begin position="67"/>
        <end position="86"/>
    </location>
</feature>
<dbReference type="Proteomes" id="UP001156940">
    <property type="component" value="Unassembled WGS sequence"/>
</dbReference>